<protein>
    <submittedName>
        <fullName evidence="1">Uncharacterized protein</fullName>
    </submittedName>
</protein>
<dbReference type="Pfam" id="PF05742">
    <property type="entry name" value="TANGO2"/>
    <property type="match status" value="1"/>
</dbReference>
<reference evidence="1 2" key="1">
    <citation type="submission" date="2022-03" db="EMBL/GenBank/DDBJ databases">
        <authorList>
            <person name="Nunn A."/>
            <person name="Chopra R."/>
            <person name="Nunn A."/>
            <person name="Contreras Garrido A."/>
        </authorList>
    </citation>
    <scope>NUCLEOTIDE SEQUENCE [LARGE SCALE GENOMIC DNA]</scope>
</reference>
<dbReference type="PANTHER" id="PTHR17985">
    <property type="entry name" value="SER/THR-RICH PROTEIN T10 IN DGCR REGION"/>
    <property type="match status" value="1"/>
</dbReference>
<gene>
    <name evidence="1" type="ORF">TAV2_LOCUS1129</name>
</gene>
<proteinExistence type="predicted"/>
<sequence length="252" mass="28630">MGTAWFRWQDAEYQLLIQQNREERVIKAAAWWVEDKETKDILGGRDEKTGGTWLGCSKQGRVAFLVNVTRRTSLTLAGAEVLTVQFLKGKMTPSEFAKELGRNKNMSSGLTFHLVVADMHSKSMVYISKKSPTKEVDEIKEIVPGFHFITSTGLYDLASPEYKHLKDMYSEVNSGSENRAYLMKKITGKLMNDDRAIVGEGECGTSKAGQKGYYYGTTMLEVKPTGKAWFFEDYFQNGEHKEHNFNFDIKSE</sequence>
<evidence type="ECO:0000313" key="2">
    <source>
        <dbReference type="Proteomes" id="UP000836841"/>
    </source>
</evidence>
<dbReference type="Proteomes" id="UP000836841">
    <property type="component" value="Chromosome 1"/>
</dbReference>
<dbReference type="InterPro" id="IPR008551">
    <property type="entry name" value="TANGO2"/>
</dbReference>
<accession>A0AAU9RA46</accession>
<dbReference type="EMBL" id="OU466857">
    <property type="protein sequence ID" value="CAH2036733.1"/>
    <property type="molecule type" value="Genomic_DNA"/>
</dbReference>
<keyword evidence="2" id="KW-1185">Reference proteome</keyword>
<dbReference type="AlphaFoldDB" id="A0AAU9RA46"/>
<dbReference type="PANTHER" id="PTHR17985:SF8">
    <property type="entry name" value="TRANSPORT AND GOLGI ORGANIZATION PROTEIN 2 HOMOLOG"/>
    <property type="match status" value="1"/>
</dbReference>
<evidence type="ECO:0000313" key="1">
    <source>
        <dbReference type="EMBL" id="CAH2036733.1"/>
    </source>
</evidence>
<organism evidence="1 2">
    <name type="scientific">Thlaspi arvense</name>
    <name type="common">Field penny-cress</name>
    <dbReference type="NCBI Taxonomy" id="13288"/>
    <lineage>
        <taxon>Eukaryota</taxon>
        <taxon>Viridiplantae</taxon>
        <taxon>Streptophyta</taxon>
        <taxon>Embryophyta</taxon>
        <taxon>Tracheophyta</taxon>
        <taxon>Spermatophyta</taxon>
        <taxon>Magnoliopsida</taxon>
        <taxon>eudicotyledons</taxon>
        <taxon>Gunneridae</taxon>
        <taxon>Pentapetalae</taxon>
        <taxon>rosids</taxon>
        <taxon>malvids</taxon>
        <taxon>Brassicales</taxon>
        <taxon>Brassicaceae</taxon>
        <taxon>Thlaspideae</taxon>
        <taxon>Thlaspi</taxon>
    </lineage>
</organism>
<name>A0AAU9RA46_THLAR</name>